<dbReference type="InterPro" id="IPR036812">
    <property type="entry name" value="NAD(P)_OxRdtase_dom_sf"/>
</dbReference>
<dbReference type="Pfam" id="PF00248">
    <property type="entry name" value="Aldo_ket_red"/>
    <property type="match status" value="2"/>
</dbReference>
<dbReference type="SUPFAM" id="SSF51430">
    <property type="entry name" value="NAD(P)-linked oxidoreductase"/>
    <property type="match status" value="1"/>
</dbReference>
<feature type="domain" description="NADP-dependent oxidoreductase" evidence="2">
    <location>
        <begin position="38"/>
        <end position="157"/>
    </location>
</feature>
<name>A0A8H3W3S2_9PEZI</name>
<feature type="domain" description="NADP-dependent oxidoreductase" evidence="2">
    <location>
        <begin position="168"/>
        <end position="361"/>
    </location>
</feature>
<dbReference type="InterPro" id="IPR050523">
    <property type="entry name" value="AKR_Detox_Biosynth"/>
</dbReference>
<dbReference type="OrthoDB" id="48988at2759"/>
<sequence>MINSGYQGRTVPTEFGHSKPAPKMPYVRLGKSGLKLSRLILGMATYGTKKDVAWRIEEEEALQHLKRAWELGFNTFDTSNFYCNGISEEILGKFLKTVPRESVVVMTKSFHPVGDSEKQGPAGLTMTSGNNRKHIFDNVKLALKRLDTDYIDVLQLSLPGIRGSAQLMKALQLHRFDYETPIEETMTALHDVVKAGFLRYIGISSCWAWQFHAMQNYALNNNLTPFVNCQNLYNLLYREEEREMMPLLKYLGVGSTPWSPLARGHLARPLSRAYETVRSTSDAYHDEGLLGAEWEKEVNRRVEQLAEKRGYNMAQIGLAWVLHKDAVAAPIVGVSKIERFEETLAALEIELSVEEIKFLEEPYQPRSTASFV</sequence>
<dbReference type="EMBL" id="WOWK01000088">
    <property type="protein sequence ID" value="KAF0319999.1"/>
    <property type="molecule type" value="Genomic_DNA"/>
</dbReference>
<dbReference type="Proteomes" id="UP000434172">
    <property type="component" value="Unassembled WGS sequence"/>
</dbReference>
<keyword evidence="4" id="KW-1185">Reference proteome</keyword>
<organism evidence="3 4">
    <name type="scientific">Colletotrichum asianum</name>
    <dbReference type="NCBI Taxonomy" id="702518"/>
    <lineage>
        <taxon>Eukaryota</taxon>
        <taxon>Fungi</taxon>
        <taxon>Dikarya</taxon>
        <taxon>Ascomycota</taxon>
        <taxon>Pezizomycotina</taxon>
        <taxon>Sordariomycetes</taxon>
        <taxon>Hypocreomycetidae</taxon>
        <taxon>Glomerellales</taxon>
        <taxon>Glomerellaceae</taxon>
        <taxon>Colletotrichum</taxon>
        <taxon>Colletotrichum gloeosporioides species complex</taxon>
    </lineage>
</organism>
<keyword evidence="1" id="KW-0560">Oxidoreductase</keyword>
<dbReference type="CDD" id="cd19079">
    <property type="entry name" value="AKR_EcYajO-like"/>
    <property type="match status" value="1"/>
</dbReference>
<gene>
    <name evidence="3" type="ORF">GQ607_012767</name>
</gene>
<dbReference type="InterPro" id="IPR023210">
    <property type="entry name" value="NADP_OxRdtase_dom"/>
</dbReference>
<accession>A0A8H3W3S2</accession>
<protein>
    <submittedName>
        <fullName evidence="3">Putative aldo/keto reductase</fullName>
    </submittedName>
</protein>
<dbReference type="PANTHER" id="PTHR43364:SF4">
    <property type="entry name" value="NAD(P)-LINKED OXIDOREDUCTASE SUPERFAMILY PROTEIN"/>
    <property type="match status" value="1"/>
</dbReference>
<dbReference type="AlphaFoldDB" id="A0A8H3W3S2"/>
<evidence type="ECO:0000256" key="1">
    <source>
        <dbReference type="ARBA" id="ARBA00023002"/>
    </source>
</evidence>
<dbReference type="GO" id="GO:0016491">
    <property type="term" value="F:oxidoreductase activity"/>
    <property type="evidence" value="ECO:0007669"/>
    <property type="project" value="UniProtKB-KW"/>
</dbReference>
<dbReference type="PANTHER" id="PTHR43364">
    <property type="entry name" value="NADH-SPECIFIC METHYLGLYOXAL REDUCTASE-RELATED"/>
    <property type="match status" value="1"/>
</dbReference>
<evidence type="ECO:0000313" key="4">
    <source>
        <dbReference type="Proteomes" id="UP000434172"/>
    </source>
</evidence>
<dbReference type="Gene3D" id="3.20.20.100">
    <property type="entry name" value="NADP-dependent oxidoreductase domain"/>
    <property type="match status" value="1"/>
</dbReference>
<evidence type="ECO:0000259" key="2">
    <source>
        <dbReference type="Pfam" id="PF00248"/>
    </source>
</evidence>
<evidence type="ECO:0000313" key="3">
    <source>
        <dbReference type="EMBL" id="KAF0319999.1"/>
    </source>
</evidence>
<reference evidence="3 4" key="1">
    <citation type="submission" date="2019-12" db="EMBL/GenBank/DDBJ databases">
        <title>A genome sequence resource for the geographically widespread anthracnose pathogen Colletotrichum asianum.</title>
        <authorList>
            <person name="Meng Y."/>
        </authorList>
    </citation>
    <scope>NUCLEOTIDE SEQUENCE [LARGE SCALE GENOMIC DNA]</scope>
    <source>
        <strain evidence="3 4">ICMP 18580</strain>
    </source>
</reference>
<proteinExistence type="predicted"/>
<comment type="caution">
    <text evidence="3">The sequence shown here is derived from an EMBL/GenBank/DDBJ whole genome shotgun (WGS) entry which is preliminary data.</text>
</comment>